<evidence type="ECO:0000313" key="10">
    <source>
        <dbReference type="EMBL" id="GMN62157.1"/>
    </source>
</evidence>
<dbReference type="GO" id="GO:0004497">
    <property type="term" value="F:monooxygenase activity"/>
    <property type="evidence" value="ECO:0007669"/>
    <property type="project" value="UniProtKB-KW"/>
</dbReference>
<evidence type="ECO:0000256" key="1">
    <source>
        <dbReference type="ARBA" id="ARBA00001971"/>
    </source>
</evidence>
<dbReference type="InterPro" id="IPR036396">
    <property type="entry name" value="Cyt_P450_sf"/>
</dbReference>
<keyword evidence="6 8" id="KW-0408">Iron</keyword>
<accession>A0AA88DUN0</accession>
<evidence type="ECO:0008006" key="12">
    <source>
        <dbReference type="Google" id="ProtNLM"/>
    </source>
</evidence>
<keyword evidence="11" id="KW-1185">Reference proteome</keyword>
<evidence type="ECO:0000256" key="5">
    <source>
        <dbReference type="ARBA" id="ARBA00023002"/>
    </source>
</evidence>
<keyword evidence="5 9" id="KW-0560">Oxidoreductase</keyword>
<dbReference type="GO" id="GO:0005506">
    <property type="term" value="F:iron ion binding"/>
    <property type="evidence" value="ECO:0007669"/>
    <property type="project" value="InterPro"/>
</dbReference>
<evidence type="ECO:0000256" key="2">
    <source>
        <dbReference type="ARBA" id="ARBA00010617"/>
    </source>
</evidence>
<dbReference type="Pfam" id="PF00067">
    <property type="entry name" value="p450"/>
    <property type="match status" value="1"/>
</dbReference>
<comment type="caution">
    <text evidence="10">The sequence shown here is derived from an EMBL/GenBank/DDBJ whole genome shotgun (WGS) entry which is preliminary data.</text>
</comment>
<dbReference type="InterPro" id="IPR017972">
    <property type="entry name" value="Cyt_P450_CS"/>
</dbReference>
<keyword evidence="7 9" id="KW-0503">Monooxygenase</keyword>
<evidence type="ECO:0000256" key="6">
    <source>
        <dbReference type="ARBA" id="ARBA00023004"/>
    </source>
</evidence>
<organism evidence="10 11">
    <name type="scientific">Ficus carica</name>
    <name type="common">Common fig</name>
    <dbReference type="NCBI Taxonomy" id="3494"/>
    <lineage>
        <taxon>Eukaryota</taxon>
        <taxon>Viridiplantae</taxon>
        <taxon>Streptophyta</taxon>
        <taxon>Embryophyta</taxon>
        <taxon>Tracheophyta</taxon>
        <taxon>Spermatophyta</taxon>
        <taxon>Magnoliopsida</taxon>
        <taxon>eudicotyledons</taxon>
        <taxon>Gunneridae</taxon>
        <taxon>Pentapetalae</taxon>
        <taxon>rosids</taxon>
        <taxon>fabids</taxon>
        <taxon>Rosales</taxon>
        <taxon>Moraceae</taxon>
        <taxon>Ficeae</taxon>
        <taxon>Ficus</taxon>
    </lineage>
</organism>
<evidence type="ECO:0000256" key="3">
    <source>
        <dbReference type="ARBA" id="ARBA00022617"/>
    </source>
</evidence>
<evidence type="ECO:0000256" key="8">
    <source>
        <dbReference type="PIRSR" id="PIRSR602401-1"/>
    </source>
</evidence>
<name>A0AA88DUN0_FICCA</name>
<evidence type="ECO:0000313" key="11">
    <source>
        <dbReference type="Proteomes" id="UP001187192"/>
    </source>
</evidence>
<keyword evidence="4 8" id="KW-0479">Metal-binding</keyword>
<sequence length="212" mass="24458">MQEIQRQIGIGIEGKLKRTIQPFKGLFHQSISLKREECSTRSESGEDDGKHNSAVLTNYLEDEENVSACLTWFFWLDATHPSVESKILAEIRENLPANIDDRMIAAAVDANVLPLGHHVKKNMRIMLSFYPMARLEEIWGKDFMEFKLERWISEQGGLVYVPSHKLIAFNTGPRLCLGRDMSFIQMKAIATAVPRNYHIQWWKIMRFPRVGP</sequence>
<reference evidence="10" key="1">
    <citation type="submission" date="2023-07" db="EMBL/GenBank/DDBJ databases">
        <title>draft genome sequence of fig (Ficus carica).</title>
        <authorList>
            <person name="Takahashi T."/>
            <person name="Nishimura K."/>
        </authorList>
    </citation>
    <scope>NUCLEOTIDE SEQUENCE</scope>
</reference>
<feature type="binding site" description="axial binding residue" evidence="8">
    <location>
        <position position="176"/>
    </location>
    <ligand>
        <name>heme</name>
        <dbReference type="ChEBI" id="CHEBI:30413"/>
    </ligand>
    <ligandPart>
        <name>Fe</name>
        <dbReference type="ChEBI" id="CHEBI:18248"/>
    </ligandPart>
</feature>
<dbReference type="EMBL" id="BTGU01000124">
    <property type="protein sequence ID" value="GMN62157.1"/>
    <property type="molecule type" value="Genomic_DNA"/>
</dbReference>
<proteinExistence type="inferred from homology"/>
<dbReference type="AlphaFoldDB" id="A0AA88DUN0"/>
<dbReference type="Proteomes" id="UP001187192">
    <property type="component" value="Unassembled WGS sequence"/>
</dbReference>
<comment type="cofactor">
    <cofactor evidence="1 8">
        <name>heme</name>
        <dbReference type="ChEBI" id="CHEBI:30413"/>
    </cofactor>
</comment>
<comment type="similarity">
    <text evidence="2 9">Belongs to the cytochrome P450 family.</text>
</comment>
<dbReference type="Gene3D" id="1.10.630.10">
    <property type="entry name" value="Cytochrome P450"/>
    <property type="match status" value="1"/>
</dbReference>
<dbReference type="PRINTS" id="PR00463">
    <property type="entry name" value="EP450I"/>
</dbReference>
<evidence type="ECO:0000256" key="4">
    <source>
        <dbReference type="ARBA" id="ARBA00022723"/>
    </source>
</evidence>
<evidence type="ECO:0000256" key="7">
    <source>
        <dbReference type="ARBA" id="ARBA00023033"/>
    </source>
</evidence>
<evidence type="ECO:0000256" key="9">
    <source>
        <dbReference type="RuleBase" id="RU000461"/>
    </source>
</evidence>
<keyword evidence="3 8" id="KW-0349">Heme</keyword>
<dbReference type="GO" id="GO:0016705">
    <property type="term" value="F:oxidoreductase activity, acting on paired donors, with incorporation or reduction of molecular oxygen"/>
    <property type="evidence" value="ECO:0007669"/>
    <property type="project" value="InterPro"/>
</dbReference>
<protein>
    <recommendedName>
        <fullName evidence="12">Cytochrome P450</fullName>
    </recommendedName>
</protein>
<dbReference type="GO" id="GO:0006629">
    <property type="term" value="P:lipid metabolic process"/>
    <property type="evidence" value="ECO:0007669"/>
    <property type="project" value="UniProtKB-ARBA"/>
</dbReference>
<dbReference type="InterPro" id="IPR002401">
    <property type="entry name" value="Cyt_P450_E_grp-I"/>
</dbReference>
<dbReference type="SUPFAM" id="SSF48264">
    <property type="entry name" value="Cytochrome P450"/>
    <property type="match status" value="1"/>
</dbReference>
<dbReference type="InterPro" id="IPR001128">
    <property type="entry name" value="Cyt_P450"/>
</dbReference>
<dbReference type="GO" id="GO:0020037">
    <property type="term" value="F:heme binding"/>
    <property type="evidence" value="ECO:0007669"/>
    <property type="project" value="InterPro"/>
</dbReference>
<gene>
    <name evidence="10" type="ORF">TIFTF001_031242</name>
</gene>
<dbReference type="PANTHER" id="PTHR24296">
    <property type="entry name" value="CYTOCHROME P450"/>
    <property type="match status" value="1"/>
</dbReference>
<dbReference type="PROSITE" id="PS00086">
    <property type="entry name" value="CYTOCHROME_P450"/>
    <property type="match status" value="1"/>
</dbReference>